<evidence type="ECO:0000313" key="2">
    <source>
        <dbReference type="Proteomes" id="UP000199594"/>
    </source>
</evidence>
<dbReference type="AlphaFoldDB" id="A0A1I7AG94"/>
<gene>
    <name evidence="1" type="ORF">SAMN04487956_11760</name>
</gene>
<dbReference type="Gene3D" id="3.40.50.300">
    <property type="entry name" value="P-loop containing nucleotide triphosphate hydrolases"/>
    <property type="match status" value="1"/>
</dbReference>
<dbReference type="InterPro" id="IPR027417">
    <property type="entry name" value="P-loop_NTPase"/>
</dbReference>
<dbReference type="OrthoDB" id="5827905at2"/>
<reference evidence="1 2" key="1">
    <citation type="submission" date="2016-10" db="EMBL/GenBank/DDBJ databases">
        <authorList>
            <person name="de Groot N.N."/>
        </authorList>
    </citation>
    <scope>NUCLEOTIDE SEQUENCE [LARGE SCALE GENOMIC DNA]</scope>
    <source>
        <strain evidence="1 2">CGMCC 1.6493</strain>
    </source>
</reference>
<accession>A0A1I7AG94</accession>
<organism evidence="1 2">
    <name type="scientific">Halomonas saccharevitans</name>
    <dbReference type="NCBI Taxonomy" id="416872"/>
    <lineage>
        <taxon>Bacteria</taxon>
        <taxon>Pseudomonadati</taxon>
        <taxon>Pseudomonadota</taxon>
        <taxon>Gammaproteobacteria</taxon>
        <taxon>Oceanospirillales</taxon>
        <taxon>Halomonadaceae</taxon>
        <taxon>Halomonas</taxon>
    </lineage>
</organism>
<dbReference type="RefSeq" id="WP_089849466.1">
    <property type="nucleotide sequence ID" value="NZ_FPAQ01000017.1"/>
</dbReference>
<protein>
    <submittedName>
        <fullName evidence="1">Mu-like prophage FluMu protein gp28</fullName>
    </submittedName>
</protein>
<sequence>MARRSSVAKLDPRIRESVDRAIRDGRATIDQIVEQLDNMMGDDAPSRSAVGRYVKSARQQMQRYREAQELAKVWVGKLEEDPDGDVGRLLSEMLRTVAFQQLANAGDDDAEISTKDIMFLAGAIKDLANADKVSVERELRIRSEVARQAADKAAEVAKRGGLSKDMVDNLRRELLGGRQMTEVPAKLPATHAADAPPPVLLDYQQAWIADDSQLKVSEKSRRTGLTWAEAADDVLIAAAATGAGGQNVYYIGYNQDMAIEYVEACGMWARAFNHAASAVEEGIWEDDGDDKNIKTFTIKFPGSGHRIVALSSRPANLRGKQGVVVIDEAAFHDKLGELLKAALALLIWGGKVRVISTHNGERNPFNELINDIRAGKRAGSVQRITFQEAVDQGLYRRVCLRLGKEWSAEGEREWMQGVYAFYGDAANEELDVIPSQGSGAWLSRALIEARMVDGPPVLRLRMDDDFKHWPVHLREAEIRDWCDRELGPLLTSLPPELLVSVGEDFGRVSDLTVVVPMVTGADLGRRVPFIVELGNMPFEQQRQVLFYLCDRLARFHVGALDARGNGAYLAEVATQQYGARIHEVQFTEAWYREHMPPLKAAFEDGELAIPKDSHLLDDLRAIKLVDGVARLPKSTGQQQRHGDAAIALALAYYATRQDGVEIDFRSTGIQRSGYEAGRVQGDVGWGVVGGGMDTGGF</sequence>
<evidence type="ECO:0000313" key="1">
    <source>
        <dbReference type="EMBL" id="SFT73956.1"/>
    </source>
</evidence>
<dbReference type="InterPro" id="IPR021874">
    <property type="entry name" value="Phage_Mu_Gp27"/>
</dbReference>
<name>A0A1I7AG94_9GAMM</name>
<dbReference type="Gene3D" id="3.30.420.240">
    <property type="match status" value="1"/>
</dbReference>
<dbReference type="Proteomes" id="UP000199594">
    <property type="component" value="Unassembled WGS sequence"/>
</dbReference>
<dbReference type="EMBL" id="FPAQ01000017">
    <property type="protein sequence ID" value="SFT73956.1"/>
    <property type="molecule type" value="Genomic_DNA"/>
</dbReference>
<proteinExistence type="predicted"/>
<dbReference type="Pfam" id="PF11985">
    <property type="entry name" value="Phage_Mu_Gp27"/>
    <property type="match status" value="1"/>
</dbReference>